<evidence type="ECO:0000256" key="2">
    <source>
        <dbReference type="ARBA" id="ARBA00012438"/>
    </source>
</evidence>
<evidence type="ECO:0000259" key="10">
    <source>
        <dbReference type="Pfam" id="PF07730"/>
    </source>
</evidence>
<evidence type="ECO:0000256" key="7">
    <source>
        <dbReference type="ARBA" id="ARBA00022840"/>
    </source>
</evidence>
<dbReference type="AlphaFoldDB" id="A0A0C5FRI9"/>
<keyword evidence="3" id="KW-0597">Phosphoprotein</keyword>
<keyword evidence="12" id="KW-1185">Reference proteome</keyword>
<reference evidence="11 12" key="1">
    <citation type="submission" date="2015-02" db="EMBL/GenBank/DDBJ databases">
        <title>Genome sequence of thermotolerant Streptomyces cyaneogriseus subsp. Noncyanogenus NMWT1, the producer of nematocidal antibiotics nemadectin.</title>
        <authorList>
            <person name="Wang H."/>
            <person name="Li C."/>
            <person name="Xiang W."/>
            <person name="Wang X."/>
        </authorList>
    </citation>
    <scope>NUCLEOTIDE SEQUENCE [LARGE SCALE GENOMIC DNA]</scope>
    <source>
        <strain evidence="11 12">NMWT 1</strain>
    </source>
</reference>
<evidence type="ECO:0000256" key="8">
    <source>
        <dbReference type="ARBA" id="ARBA00023012"/>
    </source>
</evidence>
<dbReference type="STRING" id="477245.TU94_00670"/>
<protein>
    <recommendedName>
        <fullName evidence="2">histidine kinase</fullName>
        <ecNumber evidence="2">2.7.13.3</ecNumber>
    </recommendedName>
</protein>
<sequence>MTLMKRLHRLLEPMSRAVTYTRWLHLFMGAVAAVVTGGVFPGLEGTGAGRWLLLPFLPLPLLALAALVPGTRVAETMQARLLLYPGPQAPQEHPAPEIAGSPSASWADRWRVFVWLTLRLWLGFAVTAATFNGAVLTLGLVMPSLWPPFGPAPMPLSGRWQWWYPLLAPAAAAALAAVVRGSGALMAGLAPRLLGPSPAERLAELEERTERLLERTRLARELHDTIGHALTIAVVQAGAARAAGTPQFTDRALAAIEDTGREALSELDRVLGLLRENSGAAAQRPTLAHAGRLVESARGAGAQVTTRIEGDLGAVPGPVSREGYRMLQECLTNVLRHAGSVPATVRIEVLDGRLEMEVRNNQPAQPAGHRGGGSGLRGLRERAVLLGGAAAYGPRDGMWRVHVTLPLQ</sequence>
<feature type="transmembrane region" description="Helical" evidence="9">
    <location>
        <begin position="20"/>
        <end position="40"/>
    </location>
</feature>
<dbReference type="PANTHER" id="PTHR24421:SF10">
    <property type="entry name" value="NITRATE_NITRITE SENSOR PROTEIN NARQ"/>
    <property type="match status" value="1"/>
</dbReference>
<feature type="domain" description="Signal transduction histidine kinase subgroup 3 dimerisation and phosphoacceptor" evidence="10">
    <location>
        <begin position="214"/>
        <end position="277"/>
    </location>
</feature>
<dbReference type="Proteomes" id="UP000032234">
    <property type="component" value="Chromosome"/>
</dbReference>
<dbReference type="EMBL" id="CP010849">
    <property type="protein sequence ID" value="AJP00283.1"/>
    <property type="molecule type" value="Genomic_DNA"/>
</dbReference>
<accession>A0A0C5FRI9</accession>
<evidence type="ECO:0000256" key="1">
    <source>
        <dbReference type="ARBA" id="ARBA00000085"/>
    </source>
</evidence>
<feature type="transmembrane region" description="Helical" evidence="9">
    <location>
        <begin position="120"/>
        <end position="142"/>
    </location>
</feature>
<keyword evidence="7" id="KW-0067">ATP-binding</keyword>
<keyword evidence="6 11" id="KW-0418">Kinase</keyword>
<dbReference type="KEGG" id="scw:TU94_00670"/>
<keyword evidence="8" id="KW-0902">Two-component regulatory system</keyword>
<dbReference type="Gene3D" id="3.30.565.10">
    <property type="entry name" value="Histidine kinase-like ATPase, C-terminal domain"/>
    <property type="match status" value="1"/>
</dbReference>
<dbReference type="InterPro" id="IPR050482">
    <property type="entry name" value="Sensor_HK_TwoCompSys"/>
</dbReference>
<feature type="transmembrane region" description="Helical" evidence="9">
    <location>
        <begin position="162"/>
        <end position="179"/>
    </location>
</feature>
<keyword evidence="5" id="KW-0547">Nucleotide-binding</keyword>
<dbReference type="GO" id="GO:0005524">
    <property type="term" value="F:ATP binding"/>
    <property type="evidence" value="ECO:0007669"/>
    <property type="project" value="UniProtKB-KW"/>
</dbReference>
<dbReference type="PANTHER" id="PTHR24421">
    <property type="entry name" value="NITRATE/NITRITE SENSOR PROTEIN NARX-RELATED"/>
    <property type="match status" value="1"/>
</dbReference>
<name>A0A0C5FRI9_9ACTN</name>
<organism evidence="11 12">
    <name type="scientific">Streptomyces cyaneogriseus subsp. noncyanogenus</name>
    <dbReference type="NCBI Taxonomy" id="477245"/>
    <lineage>
        <taxon>Bacteria</taxon>
        <taxon>Bacillati</taxon>
        <taxon>Actinomycetota</taxon>
        <taxon>Actinomycetes</taxon>
        <taxon>Kitasatosporales</taxon>
        <taxon>Streptomycetaceae</taxon>
        <taxon>Streptomyces</taxon>
    </lineage>
</organism>
<dbReference type="GO" id="GO:0016020">
    <property type="term" value="C:membrane"/>
    <property type="evidence" value="ECO:0007669"/>
    <property type="project" value="InterPro"/>
</dbReference>
<dbReference type="PATRIC" id="fig|477245.3.peg.164"/>
<evidence type="ECO:0000256" key="4">
    <source>
        <dbReference type="ARBA" id="ARBA00022679"/>
    </source>
</evidence>
<keyword evidence="9" id="KW-0472">Membrane</keyword>
<evidence type="ECO:0000256" key="6">
    <source>
        <dbReference type="ARBA" id="ARBA00022777"/>
    </source>
</evidence>
<keyword evidence="4" id="KW-0808">Transferase</keyword>
<evidence type="ECO:0000256" key="9">
    <source>
        <dbReference type="SAM" id="Phobius"/>
    </source>
</evidence>
<dbReference type="InterPro" id="IPR036890">
    <property type="entry name" value="HATPase_C_sf"/>
</dbReference>
<dbReference type="Gene3D" id="1.20.5.1930">
    <property type="match status" value="1"/>
</dbReference>
<dbReference type="Pfam" id="PF07730">
    <property type="entry name" value="HisKA_3"/>
    <property type="match status" value="1"/>
</dbReference>
<evidence type="ECO:0000256" key="5">
    <source>
        <dbReference type="ARBA" id="ARBA00022741"/>
    </source>
</evidence>
<comment type="catalytic activity">
    <reaction evidence="1">
        <text>ATP + protein L-histidine = ADP + protein N-phospho-L-histidine.</text>
        <dbReference type="EC" id="2.7.13.3"/>
    </reaction>
</comment>
<keyword evidence="9" id="KW-0812">Transmembrane</keyword>
<dbReference type="InterPro" id="IPR011712">
    <property type="entry name" value="Sig_transdc_His_kin_sub3_dim/P"/>
</dbReference>
<dbReference type="SUPFAM" id="SSF55874">
    <property type="entry name" value="ATPase domain of HSP90 chaperone/DNA topoisomerase II/histidine kinase"/>
    <property type="match status" value="1"/>
</dbReference>
<keyword evidence="9" id="KW-1133">Transmembrane helix</keyword>
<evidence type="ECO:0000313" key="12">
    <source>
        <dbReference type="Proteomes" id="UP000032234"/>
    </source>
</evidence>
<evidence type="ECO:0000256" key="3">
    <source>
        <dbReference type="ARBA" id="ARBA00022553"/>
    </source>
</evidence>
<proteinExistence type="predicted"/>
<feature type="transmembrane region" description="Helical" evidence="9">
    <location>
        <begin position="52"/>
        <end position="70"/>
    </location>
</feature>
<dbReference type="EC" id="2.7.13.3" evidence="2"/>
<dbReference type="HOGENOM" id="CLU_000445_20_1_11"/>
<dbReference type="GO" id="GO:0000155">
    <property type="term" value="F:phosphorelay sensor kinase activity"/>
    <property type="evidence" value="ECO:0007669"/>
    <property type="project" value="InterPro"/>
</dbReference>
<dbReference type="GO" id="GO:0046983">
    <property type="term" value="F:protein dimerization activity"/>
    <property type="evidence" value="ECO:0007669"/>
    <property type="project" value="InterPro"/>
</dbReference>
<evidence type="ECO:0000313" key="11">
    <source>
        <dbReference type="EMBL" id="AJP00283.1"/>
    </source>
</evidence>
<gene>
    <name evidence="11" type="ORF">TU94_00670</name>
</gene>